<accession>A0ABN3CG49</accession>
<evidence type="ECO:0000313" key="1">
    <source>
        <dbReference type="EMBL" id="GAA2208140.1"/>
    </source>
</evidence>
<sequence length="113" mass="12427">MNGNWDGAFIAKSVDRGISAWSTTAEEVSRELPKLAAEIEERLAAAPWGVGAEGEAFLRAHFSDGGPTEMIAQCKRLAEEIVDVGDRLRQAIDNTRQTDADIDHDLTRMTREV</sequence>
<dbReference type="Proteomes" id="UP001499843">
    <property type="component" value="Unassembled WGS sequence"/>
</dbReference>
<organism evidence="1 2">
    <name type="scientific">Nonomuraea monospora</name>
    <dbReference type="NCBI Taxonomy" id="568818"/>
    <lineage>
        <taxon>Bacteria</taxon>
        <taxon>Bacillati</taxon>
        <taxon>Actinomycetota</taxon>
        <taxon>Actinomycetes</taxon>
        <taxon>Streptosporangiales</taxon>
        <taxon>Streptosporangiaceae</taxon>
        <taxon>Nonomuraea</taxon>
    </lineage>
</organism>
<dbReference type="EMBL" id="BAAAQX010000008">
    <property type="protein sequence ID" value="GAA2208140.1"/>
    <property type="molecule type" value="Genomic_DNA"/>
</dbReference>
<evidence type="ECO:0000313" key="2">
    <source>
        <dbReference type="Proteomes" id="UP001499843"/>
    </source>
</evidence>
<gene>
    <name evidence="1" type="ORF">GCM10009850_035980</name>
</gene>
<dbReference type="Gene3D" id="1.10.287.1060">
    <property type="entry name" value="ESAT-6-like"/>
    <property type="match status" value="1"/>
</dbReference>
<name>A0ABN3CG49_9ACTN</name>
<keyword evidence="2" id="KW-1185">Reference proteome</keyword>
<dbReference type="RefSeq" id="WP_344475997.1">
    <property type="nucleotide sequence ID" value="NZ_BAAAQX010000008.1"/>
</dbReference>
<proteinExistence type="predicted"/>
<protein>
    <submittedName>
        <fullName evidence="1">Uncharacterized protein</fullName>
    </submittedName>
</protein>
<reference evidence="1 2" key="1">
    <citation type="journal article" date="2019" name="Int. J. Syst. Evol. Microbiol.">
        <title>The Global Catalogue of Microorganisms (GCM) 10K type strain sequencing project: providing services to taxonomists for standard genome sequencing and annotation.</title>
        <authorList>
            <consortium name="The Broad Institute Genomics Platform"/>
            <consortium name="The Broad Institute Genome Sequencing Center for Infectious Disease"/>
            <person name="Wu L."/>
            <person name="Ma J."/>
        </authorList>
    </citation>
    <scope>NUCLEOTIDE SEQUENCE [LARGE SCALE GENOMIC DNA]</scope>
    <source>
        <strain evidence="1 2">JCM 16114</strain>
    </source>
</reference>
<comment type="caution">
    <text evidence="1">The sequence shown here is derived from an EMBL/GenBank/DDBJ whole genome shotgun (WGS) entry which is preliminary data.</text>
</comment>